<evidence type="ECO:0000256" key="5">
    <source>
        <dbReference type="ARBA" id="ARBA00023136"/>
    </source>
</evidence>
<feature type="transmembrane region" description="Helical" evidence="7">
    <location>
        <begin position="108"/>
        <end position="131"/>
    </location>
</feature>
<organism evidence="9 10">
    <name type="scientific">Streptomyces millisiae</name>
    <dbReference type="NCBI Taxonomy" id="3075542"/>
    <lineage>
        <taxon>Bacteria</taxon>
        <taxon>Bacillati</taxon>
        <taxon>Actinomycetota</taxon>
        <taxon>Actinomycetes</taxon>
        <taxon>Kitasatosporales</taxon>
        <taxon>Streptomycetaceae</taxon>
        <taxon>Streptomyces</taxon>
    </lineage>
</organism>
<feature type="transmembrane region" description="Helical" evidence="7">
    <location>
        <begin position="151"/>
        <end position="172"/>
    </location>
</feature>
<feature type="domain" description="ABC3 transporter permease C-terminal" evidence="8">
    <location>
        <begin position="322"/>
        <end position="436"/>
    </location>
</feature>
<feature type="transmembrane region" description="Helical" evidence="7">
    <location>
        <begin position="223"/>
        <end position="241"/>
    </location>
</feature>
<dbReference type="Proteomes" id="UP001183420">
    <property type="component" value="Unassembled WGS sequence"/>
</dbReference>
<accession>A0ABU2LL11</accession>
<dbReference type="RefSeq" id="WP_311596977.1">
    <property type="nucleotide sequence ID" value="NZ_JAVREM010000005.1"/>
</dbReference>
<evidence type="ECO:0000256" key="4">
    <source>
        <dbReference type="ARBA" id="ARBA00022989"/>
    </source>
</evidence>
<dbReference type="Pfam" id="PF02687">
    <property type="entry name" value="FtsX"/>
    <property type="match status" value="2"/>
</dbReference>
<evidence type="ECO:0000256" key="7">
    <source>
        <dbReference type="SAM" id="Phobius"/>
    </source>
</evidence>
<keyword evidence="3 7" id="KW-0812">Transmembrane</keyword>
<keyword evidence="4 7" id="KW-1133">Transmembrane helix</keyword>
<evidence type="ECO:0000256" key="1">
    <source>
        <dbReference type="ARBA" id="ARBA00004651"/>
    </source>
</evidence>
<protein>
    <submittedName>
        <fullName evidence="9">FtsX-like permease family protein</fullName>
    </submittedName>
</protein>
<keyword evidence="2" id="KW-1003">Cell membrane</keyword>
<feature type="transmembrane region" description="Helical" evidence="7">
    <location>
        <begin position="321"/>
        <end position="342"/>
    </location>
</feature>
<comment type="caution">
    <text evidence="9">The sequence shown here is derived from an EMBL/GenBank/DDBJ whole genome shotgun (WGS) entry which is preliminary data.</text>
</comment>
<dbReference type="PANTHER" id="PTHR30572">
    <property type="entry name" value="MEMBRANE COMPONENT OF TRANSPORTER-RELATED"/>
    <property type="match status" value="1"/>
</dbReference>
<reference evidence="10" key="1">
    <citation type="submission" date="2023-07" db="EMBL/GenBank/DDBJ databases">
        <title>30 novel species of actinomycetes from the DSMZ collection.</title>
        <authorList>
            <person name="Nouioui I."/>
        </authorList>
    </citation>
    <scope>NUCLEOTIDE SEQUENCE [LARGE SCALE GENOMIC DNA]</scope>
    <source>
        <strain evidence="10">DSM 44918</strain>
    </source>
</reference>
<evidence type="ECO:0000313" key="10">
    <source>
        <dbReference type="Proteomes" id="UP001183420"/>
    </source>
</evidence>
<evidence type="ECO:0000256" key="6">
    <source>
        <dbReference type="ARBA" id="ARBA00038076"/>
    </source>
</evidence>
<feature type="transmembrane region" description="Helical" evidence="7">
    <location>
        <begin position="192"/>
        <end position="211"/>
    </location>
</feature>
<sequence>MTQLAARSVRQRPGRFLGTLLAAFLGAAISMAFNSMHDTAAADGIDDTSAETLSLSGAVVGGYGTLLVFFAIASTLTVNVRQREAEITLLRQTGATPAQVKRMITGEALLVALLGTVLAVAPAMLGGRLLLDMFQETDQVAPGVAYAFGPIALSAGFGVTLLASVGAAFLAVRRAARAAAGGRAPRAGLRTVGGVLALLGGVGGVSATWAMDPAEPSLMAAPAYGAIMLSVGFAALSSGLLRTLLRWFGRPIAALTGAGGYLAVHNTRQRAASLAGVLMTLVLFTGITIATVCIQVIESDALEAAGITRTAEDRNLETLNLVVVGIIAAFCCVMLVNSLYAATSYRRQEFGRQRLAGATPRQVLTMVATESALLALIGLFFGTVAGFAGAFAFSRVRAEATMPGEAVLIWLGTAAVAVAVTLLTSLLTARRALRTPAIQAVAVVA</sequence>
<dbReference type="EMBL" id="JAVREM010000005">
    <property type="protein sequence ID" value="MDT0318278.1"/>
    <property type="molecule type" value="Genomic_DNA"/>
</dbReference>
<dbReference type="InterPro" id="IPR050250">
    <property type="entry name" value="Macrolide_Exporter_MacB"/>
</dbReference>
<evidence type="ECO:0000259" key="8">
    <source>
        <dbReference type="Pfam" id="PF02687"/>
    </source>
</evidence>
<dbReference type="PANTHER" id="PTHR30572:SF4">
    <property type="entry name" value="ABC TRANSPORTER PERMEASE YTRF"/>
    <property type="match status" value="1"/>
</dbReference>
<feature type="transmembrane region" description="Helical" evidence="7">
    <location>
        <begin position="407"/>
        <end position="429"/>
    </location>
</feature>
<evidence type="ECO:0000256" key="3">
    <source>
        <dbReference type="ARBA" id="ARBA00022692"/>
    </source>
</evidence>
<feature type="transmembrane region" description="Helical" evidence="7">
    <location>
        <begin position="363"/>
        <end position="387"/>
    </location>
</feature>
<proteinExistence type="inferred from homology"/>
<comment type="similarity">
    <text evidence="6">Belongs to the ABC-4 integral membrane protein family.</text>
</comment>
<name>A0ABU2LL11_9ACTN</name>
<keyword evidence="5 7" id="KW-0472">Membrane</keyword>
<feature type="transmembrane region" description="Helical" evidence="7">
    <location>
        <begin position="274"/>
        <end position="297"/>
    </location>
</feature>
<feature type="transmembrane region" description="Helical" evidence="7">
    <location>
        <begin position="60"/>
        <end position="80"/>
    </location>
</feature>
<dbReference type="InterPro" id="IPR003838">
    <property type="entry name" value="ABC3_permease_C"/>
</dbReference>
<comment type="subcellular location">
    <subcellularLocation>
        <location evidence="1">Cell membrane</location>
        <topology evidence="1">Multi-pass membrane protein</topology>
    </subcellularLocation>
</comment>
<keyword evidence="10" id="KW-1185">Reference proteome</keyword>
<feature type="domain" description="ABC3 transporter permease C-terminal" evidence="8">
    <location>
        <begin position="64"/>
        <end position="178"/>
    </location>
</feature>
<evidence type="ECO:0000256" key="2">
    <source>
        <dbReference type="ARBA" id="ARBA00022475"/>
    </source>
</evidence>
<evidence type="ECO:0000313" key="9">
    <source>
        <dbReference type="EMBL" id="MDT0318278.1"/>
    </source>
</evidence>
<gene>
    <name evidence="9" type="ORF">RNC47_08020</name>
</gene>